<sequence>MFIRWRRFLSIRCSILTNMAEVEQPRSPRLSVQDWEAAALEAIATGGLRAVAVEPLARVLGVTKGSFYAHFRNRRELVDAALRNWERSHGAEGLAEFAAISDPKERLRQVLVGAIAFSQSARPSPHLSLLAEMDDETVRAAVHRVNESRVQLIADAYRELGMPRAQARRRAQLAYAAYLGLLQLARSEPDKIVSGAELNKMIDEALVALLPVRTAQDGG</sequence>
<dbReference type="GO" id="GO:0003677">
    <property type="term" value="F:DNA binding"/>
    <property type="evidence" value="ECO:0007669"/>
    <property type="project" value="UniProtKB-UniRule"/>
</dbReference>
<organism evidence="6 7">
    <name type="scientific">Kribbella antibiotica</name>
    <dbReference type="NCBI Taxonomy" id="190195"/>
    <lineage>
        <taxon>Bacteria</taxon>
        <taxon>Bacillati</taxon>
        <taxon>Actinomycetota</taxon>
        <taxon>Actinomycetes</taxon>
        <taxon>Propionibacteriales</taxon>
        <taxon>Kribbellaceae</taxon>
        <taxon>Kribbella</taxon>
    </lineage>
</organism>
<evidence type="ECO:0000256" key="2">
    <source>
        <dbReference type="ARBA" id="ARBA00023125"/>
    </source>
</evidence>
<dbReference type="InterPro" id="IPR001647">
    <property type="entry name" value="HTH_TetR"/>
</dbReference>
<dbReference type="InterPro" id="IPR036271">
    <property type="entry name" value="Tet_transcr_reg_TetR-rel_C_sf"/>
</dbReference>
<reference evidence="6 7" key="1">
    <citation type="submission" date="2019-03" db="EMBL/GenBank/DDBJ databases">
        <title>Draft genome sequences of novel Actinobacteria.</title>
        <authorList>
            <person name="Sahin N."/>
            <person name="Ay H."/>
            <person name="Saygin H."/>
        </authorList>
    </citation>
    <scope>NUCLEOTIDE SEQUENCE [LARGE SCALE GENOMIC DNA]</scope>
    <source>
        <strain evidence="6 7">JCM 13523</strain>
    </source>
</reference>
<feature type="domain" description="HTH tetR-type" evidence="5">
    <location>
        <begin position="29"/>
        <end position="89"/>
    </location>
</feature>
<feature type="DNA-binding region" description="H-T-H motif" evidence="4">
    <location>
        <begin position="52"/>
        <end position="71"/>
    </location>
</feature>
<gene>
    <name evidence="6" type="ORF">E1263_22580</name>
</gene>
<protein>
    <submittedName>
        <fullName evidence="6">TetR/AcrR family transcriptional regulator</fullName>
    </submittedName>
</protein>
<dbReference type="EMBL" id="SMKX01000068">
    <property type="protein sequence ID" value="TDD57681.1"/>
    <property type="molecule type" value="Genomic_DNA"/>
</dbReference>
<evidence type="ECO:0000256" key="4">
    <source>
        <dbReference type="PROSITE-ProRule" id="PRU00335"/>
    </source>
</evidence>
<dbReference type="SUPFAM" id="SSF48498">
    <property type="entry name" value="Tetracyclin repressor-like, C-terminal domain"/>
    <property type="match status" value="1"/>
</dbReference>
<evidence type="ECO:0000313" key="7">
    <source>
        <dbReference type="Proteomes" id="UP000295124"/>
    </source>
</evidence>
<evidence type="ECO:0000313" key="6">
    <source>
        <dbReference type="EMBL" id="TDD57681.1"/>
    </source>
</evidence>
<evidence type="ECO:0000256" key="1">
    <source>
        <dbReference type="ARBA" id="ARBA00023015"/>
    </source>
</evidence>
<dbReference type="Proteomes" id="UP000295124">
    <property type="component" value="Unassembled WGS sequence"/>
</dbReference>
<dbReference type="PANTHER" id="PTHR47506:SF7">
    <property type="entry name" value="TRANSCRIPTIONAL REGULATORY PROTEIN"/>
    <property type="match status" value="1"/>
</dbReference>
<dbReference type="PROSITE" id="PS50977">
    <property type="entry name" value="HTH_TETR_2"/>
    <property type="match status" value="1"/>
</dbReference>
<dbReference type="AlphaFoldDB" id="A0A4R4ZGE8"/>
<dbReference type="Pfam" id="PF00440">
    <property type="entry name" value="TetR_N"/>
    <property type="match status" value="1"/>
</dbReference>
<evidence type="ECO:0000256" key="3">
    <source>
        <dbReference type="ARBA" id="ARBA00023163"/>
    </source>
</evidence>
<name>A0A4R4ZGE8_9ACTN</name>
<keyword evidence="2 4" id="KW-0238">DNA-binding</keyword>
<dbReference type="PANTHER" id="PTHR47506">
    <property type="entry name" value="TRANSCRIPTIONAL REGULATORY PROTEIN"/>
    <property type="match status" value="1"/>
</dbReference>
<accession>A0A4R4ZGE8</accession>
<keyword evidence="3" id="KW-0804">Transcription</keyword>
<dbReference type="Gene3D" id="1.10.357.10">
    <property type="entry name" value="Tetracycline Repressor, domain 2"/>
    <property type="match status" value="1"/>
</dbReference>
<dbReference type="SUPFAM" id="SSF46689">
    <property type="entry name" value="Homeodomain-like"/>
    <property type="match status" value="1"/>
</dbReference>
<proteinExistence type="predicted"/>
<keyword evidence="1" id="KW-0805">Transcription regulation</keyword>
<dbReference type="InterPro" id="IPR009057">
    <property type="entry name" value="Homeodomain-like_sf"/>
</dbReference>
<keyword evidence="7" id="KW-1185">Reference proteome</keyword>
<evidence type="ECO:0000259" key="5">
    <source>
        <dbReference type="PROSITE" id="PS50977"/>
    </source>
</evidence>
<dbReference type="OrthoDB" id="3218408at2"/>
<comment type="caution">
    <text evidence="6">The sequence shown here is derived from an EMBL/GenBank/DDBJ whole genome shotgun (WGS) entry which is preliminary data.</text>
</comment>